<gene>
    <name evidence="8" type="ORF">RISW2_04160</name>
</gene>
<comment type="subcellular location">
    <subcellularLocation>
        <location evidence="1">Cell membrane</location>
        <topology evidence="1">Multi-pass membrane protein</topology>
    </subcellularLocation>
</comment>
<feature type="transmembrane region" description="Helical" evidence="7">
    <location>
        <begin position="65"/>
        <end position="85"/>
    </location>
</feature>
<sequence>MDLTAFVTAQFLGVAAIFARIGTVFLFMPGFGERSIPVRHRLALALVMCIALSPALPVGPLELSGLAAILALLGTEATLGLWLGMTARILMNALNFAGYQIGMTSGLANALAPSMGAFEGATLVASTLMLAGTTLIFATDLHHVIVGAMVMSYDIFPLGGIMPGDMARQIVRAAGMSFYVGVSIAAPFYVMGLVLNVGLGLANRLMPTLPVFFVAMPVLLASGLLVMTMALPSMLSGFLTVFADWLGLLTF</sequence>
<keyword evidence="9" id="KW-1185">Reference proteome</keyword>
<feature type="transmembrane region" description="Helical" evidence="7">
    <location>
        <begin position="211"/>
        <end position="231"/>
    </location>
</feature>
<feature type="transmembrane region" description="Helical" evidence="7">
    <location>
        <begin position="117"/>
        <end position="138"/>
    </location>
</feature>
<dbReference type="GO" id="GO:0006605">
    <property type="term" value="P:protein targeting"/>
    <property type="evidence" value="ECO:0007669"/>
    <property type="project" value="InterPro"/>
</dbReference>
<dbReference type="PRINTS" id="PR00953">
    <property type="entry name" value="TYPE3IMRPROT"/>
</dbReference>
<evidence type="ECO:0000256" key="4">
    <source>
        <dbReference type="ARBA" id="ARBA00022692"/>
    </source>
</evidence>
<keyword evidence="5 7" id="KW-1133">Transmembrane helix</keyword>
<name>X7F855_9RHOB</name>
<dbReference type="InterPro" id="IPR002010">
    <property type="entry name" value="T3SS_IM_R"/>
</dbReference>
<organism evidence="8 9">
    <name type="scientific">Roseivivax isoporae LMG 25204</name>
    <dbReference type="NCBI Taxonomy" id="1449351"/>
    <lineage>
        <taxon>Bacteria</taxon>
        <taxon>Pseudomonadati</taxon>
        <taxon>Pseudomonadota</taxon>
        <taxon>Alphaproteobacteria</taxon>
        <taxon>Rhodobacterales</taxon>
        <taxon>Roseobacteraceae</taxon>
        <taxon>Roseivivax</taxon>
    </lineage>
</organism>
<protein>
    <submittedName>
        <fullName evidence="8">Flagellar biosynthesis protein</fullName>
    </submittedName>
</protein>
<keyword evidence="3" id="KW-1003">Cell membrane</keyword>
<evidence type="ECO:0000313" key="8">
    <source>
        <dbReference type="EMBL" id="ETX28913.1"/>
    </source>
</evidence>
<evidence type="ECO:0000256" key="7">
    <source>
        <dbReference type="SAM" id="Phobius"/>
    </source>
</evidence>
<keyword evidence="6 7" id="KW-0472">Membrane</keyword>
<keyword evidence="8" id="KW-0969">Cilium</keyword>
<dbReference type="GO" id="GO:0005886">
    <property type="term" value="C:plasma membrane"/>
    <property type="evidence" value="ECO:0007669"/>
    <property type="project" value="UniProtKB-SubCell"/>
</dbReference>
<proteinExistence type="inferred from homology"/>
<evidence type="ECO:0000256" key="3">
    <source>
        <dbReference type="ARBA" id="ARBA00022475"/>
    </source>
</evidence>
<dbReference type="PANTHER" id="PTHR30065">
    <property type="entry name" value="FLAGELLAR BIOSYNTHETIC PROTEIN FLIR"/>
    <property type="match status" value="1"/>
</dbReference>
<comment type="similarity">
    <text evidence="2">Belongs to the FliR/MopE/SpaR family.</text>
</comment>
<feature type="transmembrane region" description="Helical" evidence="7">
    <location>
        <begin position="40"/>
        <end position="59"/>
    </location>
</feature>
<dbReference type="AlphaFoldDB" id="X7F855"/>
<dbReference type="eggNOG" id="COG1684">
    <property type="taxonomic scope" value="Bacteria"/>
</dbReference>
<evidence type="ECO:0000313" key="9">
    <source>
        <dbReference type="Proteomes" id="UP000023430"/>
    </source>
</evidence>
<dbReference type="STRING" id="1449351.RISW2_04160"/>
<evidence type="ECO:0000256" key="6">
    <source>
        <dbReference type="ARBA" id="ARBA00023136"/>
    </source>
</evidence>
<dbReference type="RefSeq" id="WP_043770403.1">
    <property type="nucleotide sequence ID" value="NZ_JAME01000014.1"/>
</dbReference>
<comment type="caution">
    <text evidence="8">The sequence shown here is derived from an EMBL/GenBank/DDBJ whole genome shotgun (WGS) entry which is preliminary data.</text>
</comment>
<keyword evidence="8" id="KW-0966">Cell projection</keyword>
<feature type="transmembrane region" description="Helical" evidence="7">
    <location>
        <begin position="6"/>
        <end position="28"/>
    </location>
</feature>
<dbReference type="EMBL" id="JAME01000014">
    <property type="protein sequence ID" value="ETX28913.1"/>
    <property type="molecule type" value="Genomic_DNA"/>
</dbReference>
<dbReference type="Proteomes" id="UP000023430">
    <property type="component" value="Unassembled WGS sequence"/>
</dbReference>
<accession>X7F855</accession>
<dbReference type="PANTHER" id="PTHR30065:SF8">
    <property type="entry name" value="FLAGELLAR BIOSYNTHETIC PROTEIN FLIR"/>
    <property type="match status" value="1"/>
</dbReference>
<reference evidence="8 9" key="1">
    <citation type="submission" date="2014-01" db="EMBL/GenBank/DDBJ databases">
        <title>Roseivivax isoporae LMG 25204 Genome Sequencing.</title>
        <authorList>
            <person name="Lai Q."/>
            <person name="Li G."/>
            <person name="Shao Z."/>
        </authorList>
    </citation>
    <scope>NUCLEOTIDE SEQUENCE [LARGE SCALE GENOMIC DNA]</scope>
    <source>
        <strain evidence="8 9">LMG 25204</strain>
    </source>
</reference>
<feature type="transmembrane region" description="Helical" evidence="7">
    <location>
        <begin position="144"/>
        <end position="164"/>
    </location>
</feature>
<dbReference type="OrthoDB" id="9779817at2"/>
<keyword evidence="4 7" id="KW-0812">Transmembrane</keyword>
<feature type="transmembrane region" description="Helical" evidence="7">
    <location>
        <begin position="176"/>
        <end position="199"/>
    </location>
</feature>
<keyword evidence="8" id="KW-0282">Flagellum</keyword>
<evidence type="ECO:0000256" key="2">
    <source>
        <dbReference type="ARBA" id="ARBA00009772"/>
    </source>
</evidence>
<dbReference type="Pfam" id="PF01311">
    <property type="entry name" value="Bac_export_1"/>
    <property type="match status" value="1"/>
</dbReference>
<evidence type="ECO:0000256" key="5">
    <source>
        <dbReference type="ARBA" id="ARBA00022989"/>
    </source>
</evidence>
<evidence type="ECO:0000256" key="1">
    <source>
        <dbReference type="ARBA" id="ARBA00004651"/>
    </source>
</evidence>